<dbReference type="GO" id="GO:0007165">
    <property type="term" value="P:signal transduction"/>
    <property type="evidence" value="ECO:0007669"/>
    <property type="project" value="InterPro"/>
</dbReference>
<dbReference type="InterPro" id="IPR029787">
    <property type="entry name" value="Nucleotide_cyclase"/>
</dbReference>
<accession>F0Q415</accession>
<sequence>MTRTGAAGPGDTLRAVVHRAHLSMALLAVALAGALLLMAGLVALRVYAGNNLHLVARSLAYTVEAAVVFGDRQDASETLRRMVVDEGVAEARVMDARGAVFAEWHAEQGGLAGRLAPAVAAMVGLQPVSVPIRHEGEDNGSVVLRSDGMGLLYFLGTGLAALALCLAVSGAVGLVLSRRMLRDMVVPLQALASVARSVRRDHVQGLRVPPARIAELDALGDDFNALLQELEHRQALLQQRNIALTHQALHDGLTGLSNRSHFEQHLQSRLDEARGAGTSVALLFLDNDHFKAVNDTHGHAAGDALLVAVSQRLRAQARDTDLVARLGGDEFAIVMAPVAGLRDAERMISRVQEAMRDPVTLDNGVQLQPAVSIGVAMFPLHGQDMGALMRFADMAMYRVKAERHGSQRAR</sequence>
<feature type="domain" description="GGDEF" evidence="3">
    <location>
        <begin position="278"/>
        <end position="410"/>
    </location>
</feature>
<keyword evidence="1" id="KW-0812">Transmembrane</keyword>
<dbReference type="EMBL" id="CP002521">
    <property type="protein sequence ID" value="ADX46724.1"/>
    <property type="molecule type" value="Genomic_DNA"/>
</dbReference>
<keyword evidence="1" id="KW-1133">Transmembrane helix</keyword>
<dbReference type="NCBIfam" id="TIGR00254">
    <property type="entry name" value="GGDEF"/>
    <property type="match status" value="1"/>
</dbReference>
<dbReference type="SMART" id="SM00304">
    <property type="entry name" value="HAMP"/>
    <property type="match status" value="1"/>
</dbReference>
<dbReference type="KEGG" id="aaa:Acav_2818"/>
<dbReference type="GO" id="GO:0016020">
    <property type="term" value="C:membrane"/>
    <property type="evidence" value="ECO:0007669"/>
    <property type="project" value="InterPro"/>
</dbReference>
<dbReference type="InterPro" id="IPR003660">
    <property type="entry name" value="HAMP_dom"/>
</dbReference>
<protein>
    <submittedName>
        <fullName evidence="4">Diguanylate cyclase</fullName>
    </submittedName>
</protein>
<evidence type="ECO:0000256" key="1">
    <source>
        <dbReference type="SAM" id="Phobius"/>
    </source>
</evidence>
<evidence type="ECO:0000313" key="5">
    <source>
        <dbReference type="Proteomes" id="UP000002482"/>
    </source>
</evidence>
<dbReference type="GO" id="GO:0003824">
    <property type="term" value="F:catalytic activity"/>
    <property type="evidence" value="ECO:0007669"/>
    <property type="project" value="UniProtKB-ARBA"/>
</dbReference>
<dbReference type="InterPro" id="IPR033417">
    <property type="entry name" value="CHASE8"/>
</dbReference>
<dbReference type="PANTHER" id="PTHR46663">
    <property type="entry name" value="DIGUANYLATE CYCLASE DGCT-RELATED"/>
    <property type="match status" value="1"/>
</dbReference>
<evidence type="ECO:0000259" key="3">
    <source>
        <dbReference type="PROSITE" id="PS50887"/>
    </source>
</evidence>
<dbReference type="InterPro" id="IPR000160">
    <property type="entry name" value="GGDEF_dom"/>
</dbReference>
<gene>
    <name evidence="4" type="ordered locus">Acav_2818</name>
</gene>
<name>F0Q415_PARA1</name>
<dbReference type="FunFam" id="3.30.70.270:FF:000001">
    <property type="entry name" value="Diguanylate cyclase domain protein"/>
    <property type="match status" value="1"/>
</dbReference>
<feature type="domain" description="HAMP" evidence="2">
    <location>
        <begin position="182"/>
        <end position="235"/>
    </location>
</feature>
<dbReference type="Gene3D" id="3.30.70.270">
    <property type="match status" value="1"/>
</dbReference>
<dbReference type="AlphaFoldDB" id="F0Q415"/>
<dbReference type="InterPro" id="IPR052163">
    <property type="entry name" value="DGC-Regulatory_Protein"/>
</dbReference>
<dbReference type="PROSITE" id="PS50887">
    <property type="entry name" value="GGDEF"/>
    <property type="match status" value="1"/>
</dbReference>
<dbReference type="InterPro" id="IPR043128">
    <property type="entry name" value="Rev_trsase/Diguanyl_cyclase"/>
</dbReference>
<dbReference type="RefSeq" id="WP_013595218.1">
    <property type="nucleotide sequence ID" value="NC_015138.1"/>
</dbReference>
<dbReference type="Pfam" id="PF17152">
    <property type="entry name" value="CHASE8"/>
    <property type="match status" value="1"/>
</dbReference>
<feature type="transmembrane region" description="Helical" evidence="1">
    <location>
        <begin position="24"/>
        <end position="48"/>
    </location>
</feature>
<keyword evidence="5" id="KW-1185">Reference proteome</keyword>
<dbReference type="OrthoDB" id="9812260at2"/>
<evidence type="ECO:0000259" key="2">
    <source>
        <dbReference type="PROSITE" id="PS50885"/>
    </source>
</evidence>
<dbReference type="GeneID" id="34238416"/>
<dbReference type="Proteomes" id="UP000002482">
    <property type="component" value="Chromosome"/>
</dbReference>
<dbReference type="CDD" id="cd01949">
    <property type="entry name" value="GGDEF"/>
    <property type="match status" value="1"/>
</dbReference>
<dbReference type="PANTHER" id="PTHR46663:SF2">
    <property type="entry name" value="GGDEF DOMAIN-CONTAINING PROTEIN"/>
    <property type="match status" value="1"/>
</dbReference>
<dbReference type="Pfam" id="PF00990">
    <property type="entry name" value="GGDEF"/>
    <property type="match status" value="1"/>
</dbReference>
<organism evidence="4 5">
    <name type="scientific">Paracidovorax avenae (strain ATCC 19860 / DSM 7227 / CCUG 15838 / JCM 20985 / LMG 2117 / NCPPB 1011)</name>
    <name type="common">Acidovorax avenae</name>
    <dbReference type="NCBI Taxonomy" id="643561"/>
    <lineage>
        <taxon>Bacteria</taxon>
        <taxon>Pseudomonadati</taxon>
        <taxon>Pseudomonadota</taxon>
        <taxon>Betaproteobacteria</taxon>
        <taxon>Burkholderiales</taxon>
        <taxon>Comamonadaceae</taxon>
        <taxon>Paracidovorax</taxon>
    </lineage>
</organism>
<dbReference type="PROSITE" id="PS50885">
    <property type="entry name" value="HAMP"/>
    <property type="match status" value="1"/>
</dbReference>
<dbReference type="SMART" id="SM00267">
    <property type="entry name" value="GGDEF"/>
    <property type="match status" value="1"/>
</dbReference>
<proteinExistence type="predicted"/>
<dbReference type="HOGENOM" id="CLU_039310_2_1_4"/>
<reference evidence="4" key="1">
    <citation type="submission" date="2011-02" db="EMBL/GenBank/DDBJ databases">
        <title>Complete sequence of Acidovorax avenae subsp. avenae ATCC 19860.</title>
        <authorList>
            <consortium name="US DOE Joint Genome Institute"/>
            <person name="Lucas S."/>
            <person name="Copeland A."/>
            <person name="Lapidus A."/>
            <person name="Cheng J.-F."/>
            <person name="Goodwin L."/>
            <person name="Pitluck S."/>
            <person name="Chertkov O."/>
            <person name="Held B."/>
            <person name="Detter J.C."/>
            <person name="Han C."/>
            <person name="Tapia R."/>
            <person name="Land M."/>
            <person name="Hauser L."/>
            <person name="Kyrpides N."/>
            <person name="Ivanova N."/>
            <person name="Ovchinnikova G."/>
            <person name="Pagani I."/>
            <person name="Gordon S."/>
            <person name="Woyke T."/>
        </authorList>
    </citation>
    <scope>NUCLEOTIDE SEQUENCE</scope>
    <source>
        <strain evidence="4">ATCC 19860</strain>
    </source>
</reference>
<dbReference type="SUPFAM" id="SSF55073">
    <property type="entry name" value="Nucleotide cyclase"/>
    <property type="match status" value="1"/>
</dbReference>
<keyword evidence="1" id="KW-0472">Membrane</keyword>
<feature type="transmembrane region" description="Helical" evidence="1">
    <location>
        <begin position="151"/>
        <end position="176"/>
    </location>
</feature>
<evidence type="ECO:0000313" key="4">
    <source>
        <dbReference type="EMBL" id="ADX46724.1"/>
    </source>
</evidence>
<dbReference type="Gene3D" id="6.10.340.10">
    <property type="match status" value="1"/>
</dbReference>